<sequence>MGGEILPRDYPRRLGNAGIGGQVGVTFTVEVNGRADRCRVRRSSGIPELDQLTCRLIEQRFRFRPGTDRFGRPIADEVEYDHEWTVNR</sequence>
<reference evidence="6 7" key="1">
    <citation type="submission" date="2020-03" db="EMBL/GenBank/DDBJ databases">
        <title>Sphingomonas sp. nov., isolated from fish.</title>
        <authorList>
            <person name="Hyun D.-W."/>
            <person name="Bae J.-W."/>
        </authorList>
    </citation>
    <scope>NUCLEOTIDE SEQUENCE [LARGE SCALE GENOMIC DNA]</scope>
    <source>
        <strain evidence="6 7">HDW15C</strain>
    </source>
</reference>
<dbReference type="AlphaFoldDB" id="A0A6G7ZQW0"/>
<dbReference type="KEGG" id="ssin:G7078_05885"/>
<evidence type="ECO:0000256" key="1">
    <source>
        <dbReference type="ARBA" id="ARBA00004167"/>
    </source>
</evidence>
<dbReference type="InterPro" id="IPR037682">
    <property type="entry name" value="TonB_C"/>
</dbReference>
<dbReference type="NCBIfam" id="TIGR01352">
    <property type="entry name" value="tonB_Cterm"/>
    <property type="match status" value="1"/>
</dbReference>
<evidence type="ECO:0000313" key="7">
    <source>
        <dbReference type="Proteomes" id="UP000502502"/>
    </source>
</evidence>
<evidence type="ECO:0000256" key="4">
    <source>
        <dbReference type="ARBA" id="ARBA00023136"/>
    </source>
</evidence>
<proteinExistence type="predicted"/>
<dbReference type="InterPro" id="IPR006260">
    <property type="entry name" value="TonB/TolA_C"/>
</dbReference>
<keyword evidence="2" id="KW-0812">Transmembrane</keyword>
<comment type="subcellular location">
    <subcellularLocation>
        <location evidence="1">Membrane</location>
        <topology evidence="1">Single-pass membrane protein</topology>
    </subcellularLocation>
</comment>
<evidence type="ECO:0000313" key="6">
    <source>
        <dbReference type="EMBL" id="QIL03318.1"/>
    </source>
</evidence>
<evidence type="ECO:0000259" key="5">
    <source>
        <dbReference type="PROSITE" id="PS52015"/>
    </source>
</evidence>
<dbReference type="SUPFAM" id="SSF74653">
    <property type="entry name" value="TolA/TonB C-terminal domain"/>
    <property type="match status" value="1"/>
</dbReference>
<dbReference type="Proteomes" id="UP000502502">
    <property type="component" value="Chromosome"/>
</dbReference>
<evidence type="ECO:0000256" key="3">
    <source>
        <dbReference type="ARBA" id="ARBA00022989"/>
    </source>
</evidence>
<name>A0A6G7ZQW0_9SPHN</name>
<protein>
    <submittedName>
        <fullName evidence="6">TonB family protein</fullName>
    </submittedName>
</protein>
<keyword evidence="3" id="KW-1133">Transmembrane helix</keyword>
<gene>
    <name evidence="6" type="ORF">G7078_05885</name>
</gene>
<keyword evidence="7" id="KW-1185">Reference proteome</keyword>
<dbReference type="EMBL" id="CP049871">
    <property type="protein sequence ID" value="QIL03318.1"/>
    <property type="molecule type" value="Genomic_DNA"/>
</dbReference>
<dbReference type="Gene3D" id="3.30.1150.10">
    <property type="match status" value="1"/>
</dbReference>
<keyword evidence="4" id="KW-0472">Membrane</keyword>
<accession>A0A6G7ZQW0</accession>
<dbReference type="GO" id="GO:0016020">
    <property type="term" value="C:membrane"/>
    <property type="evidence" value="ECO:0007669"/>
    <property type="project" value="UniProtKB-SubCell"/>
</dbReference>
<feature type="domain" description="TonB C-terminal" evidence="5">
    <location>
        <begin position="1"/>
        <end position="88"/>
    </location>
</feature>
<dbReference type="PROSITE" id="PS52015">
    <property type="entry name" value="TONB_CTD"/>
    <property type="match status" value="1"/>
</dbReference>
<evidence type="ECO:0000256" key="2">
    <source>
        <dbReference type="ARBA" id="ARBA00022692"/>
    </source>
</evidence>
<organism evidence="6 7">
    <name type="scientific">Sphingomonas sinipercae</name>
    <dbReference type="NCBI Taxonomy" id="2714944"/>
    <lineage>
        <taxon>Bacteria</taxon>
        <taxon>Pseudomonadati</taxon>
        <taxon>Pseudomonadota</taxon>
        <taxon>Alphaproteobacteria</taxon>
        <taxon>Sphingomonadales</taxon>
        <taxon>Sphingomonadaceae</taxon>
        <taxon>Sphingomonas</taxon>
    </lineage>
</organism>
<dbReference type="GO" id="GO:0055085">
    <property type="term" value="P:transmembrane transport"/>
    <property type="evidence" value="ECO:0007669"/>
    <property type="project" value="InterPro"/>
</dbReference>
<dbReference type="Pfam" id="PF03544">
    <property type="entry name" value="TonB_C"/>
    <property type="match status" value="1"/>
</dbReference>